<proteinExistence type="predicted"/>
<reference evidence="1 2" key="2">
    <citation type="journal article" date="2012" name="Open Biol.">
        <title>Characteristics of nucleosomes and linker DNA regions on the genome of the basidiomycete Mixia osmundae revealed by mono- and dinucleosome mapping.</title>
        <authorList>
            <person name="Nishida H."/>
            <person name="Kondo S."/>
            <person name="Matsumoto T."/>
            <person name="Suzuki Y."/>
            <person name="Yoshikawa H."/>
            <person name="Taylor T.D."/>
            <person name="Sugiyama J."/>
        </authorList>
    </citation>
    <scope>NUCLEOTIDE SEQUENCE [LARGE SCALE GENOMIC DNA]</scope>
    <source>
        <strain evidence="2">CBS 9802 / IAM 14324 / JCM 22182 / KY 12970</strain>
    </source>
</reference>
<reference evidence="1 2" key="1">
    <citation type="journal article" date="2011" name="J. Gen. Appl. Microbiol.">
        <title>Draft genome sequencing of the enigmatic basidiomycete Mixia osmundae.</title>
        <authorList>
            <person name="Nishida H."/>
            <person name="Nagatsuka Y."/>
            <person name="Sugiyama J."/>
        </authorList>
    </citation>
    <scope>NUCLEOTIDE SEQUENCE [LARGE SCALE GENOMIC DNA]</scope>
    <source>
        <strain evidence="2">CBS 9802 / IAM 14324 / JCM 22182 / KY 12970</strain>
    </source>
</reference>
<organism evidence="1 2">
    <name type="scientific">Mixia osmundae (strain CBS 9802 / IAM 14324 / JCM 22182 / KY 12970)</name>
    <dbReference type="NCBI Taxonomy" id="764103"/>
    <lineage>
        <taxon>Eukaryota</taxon>
        <taxon>Fungi</taxon>
        <taxon>Dikarya</taxon>
        <taxon>Basidiomycota</taxon>
        <taxon>Pucciniomycotina</taxon>
        <taxon>Mixiomycetes</taxon>
        <taxon>Mixiales</taxon>
        <taxon>Mixiaceae</taxon>
        <taxon>Mixia</taxon>
    </lineage>
</organism>
<dbReference type="HOGENOM" id="CLU_2758341_0_0_1"/>
<keyword evidence="2" id="KW-1185">Reference proteome</keyword>
<accession>G7EA28</accession>
<comment type="caution">
    <text evidence="1">The sequence shown here is derived from an EMBL/GenBank/DDBJ whole genome shotgun (WGS) entry which is preliminary data.</text>
</comment>
<sequence length="70" mass="7664">MVAQESTTAQVQQPNEAIKMTMQPANESQNEQQVAEELRGGGCMNDICRCLMCCCIFETICACIGCDEVL</sequence>
<gene>
    <name evidence="1" type="primary">Mo06391</name>
    <name evidence="1" type="ORF">E5Q_06391</name>
</gene>
<evidence type="ECO:0000313" key="1">
    <source>
        <dbReference type="EMBL" id="GAA99688.1"/>
    </source>
</evidence>
<dbReference type="AlphaFoldDB" id="G7EA28"/>
<dbReference type="EMBL" id="BABT02000229">
    <property type="protein sequence ID" value="GAA99688.1"/>
    <property type="molecule type" value="Genomic_DNA"/>
</dbReference>
<name>G7EA28_MIXOS</name>
<dbReference type="Proteomes" id="UP000009131">
    <property type="component" value="Unassembled WGS sequence"/>
</dbReference>
<protein>
    <submittedName>
        <fullName evidence="1">Uncharacterized protein</fullName>
    </submittedName>
</protein>
<dbReference type="InParanoid" id="G7EA28"/>
<evidence type="ECO:0000313" key="2">
    <source>
        <dbReference type="Proteomes" id="UP000009131"/>
    </source>
</evidence>
<dbReference type="RefSeq" id="XP_014566168.1">
    <property type="nucleotide sequence ID" value="XM_014710682.1"/>
</dbReference>